<dbReference type="RefSeq" id="XP_023075658.1">
    <property type="nucleotide sequence ID" value="XM_023219890.1"/>
</dbReference>
<name>A0A8C9I768_9PRIM</name>
<dbReference type="GO" id="GO:1990904">
    <property type="term" value="C:ribonucleoprotein complex"/>
    <property type="evidence" value="ECO:0007669"/>
    <property type="project" value="UniProtKB-KW"/>
</dbReference>
<dbReference type="PANTHER" id="PTHR13362:SF2">
    <property type="entry name" value="SMALL RIBOSOMAL SUBUNIT PROTEIN MS33"/>
    <property type="match status" value="1"/>
</dbReference>
<dbReference type="Pfam" id="PF08293">
    <property type="entry name" value="MRP-S33"/>
    <property type="match status" value="1"/>
</dbReference>
<keyword evidence="5" id="KW-0687">Ribonucleoprotein</keyword>
<keyword evidence="3" id="KW-0689">Ribosomal protein</keyword>
<dbReference type="Ensembl" id="ENSPTET00000041924.1">
    <property type="protein sequence ID" value="ENSPTEP00000030238.1"/>
    <property type="gene ID" value="ENSPTEG00000029500.1"/>
</dbReference>
<dbReference type="GO" id="GO:0005739">
    <property type="term" value="C:mitochondrion"/>
    <property type="evidence" value="ECO:0007669"/>
    <property type="project" value="UniProtKB-SubCell"/>
</dbReference>
<gene>
    <name evidence="7" type="primary">LOC111547862</name>
</gene>
<evidence type="ECO:0000313" key="8">
    <source>
        <dbReference type="Proteomes" id="UP000694416"/>
    </source>
</evidence>
<dbReference type="InterPro" id="IPR013219">
    <property type="entry name" value="Ribosomal_mS33"/>
</dbReference>
<dbReference type="PANTHER" id="PTHR13362">
    <property type="entry name" value="MITOCHONDRIAL RIBOSOMAL PROTEIN S33"/>
    <property type="match status" value="1"/>
</dbReference>
<evidence type="ECO:0000256" key="6">
    <source>
        <dbReference type="ARBA" id="ARBA00035132"/>
    </source>
</evidence>
<keyword evidence="4" id="KW-0496">Mitochondrion</keyword>
<evidence type="ECO:0000256" key="5">
    <source>
        <dbReference type="ARBA" id="ARBA00023274"/>
    </source>
</evidence>
<evidence type="ECO:0000313" key="7">
    <source>
        <dbReference type="Ensembl" id="ENSPTEP00000030238.1"/>
    </source>
</evidence>
<dbReference type="AlphaFoldDB" id="A0A8C9I768"/>
<dbReference type="GO" id="GO:0005840">
    <property type="term" value="C:ribosome"/>
    <property type="evidence" value="ECO:0007669"/>
    <property type="project" value="UniProtKB-KW"/>
</dbReference>
<comment type="similarity">
    <text evidence="2">Belongs to the mitochondrion-specific ribosomal protein mS33 family.</text>
</comment>
<proteinExistence type="inferred from homology"/>
<dbReference type="KEGG" id="pteh:111547862"/>
<reference evidence="7" key="1">
    <citation type="submission" date="2025-08" db="UniProtKB">
        <authorList>
            <consortium name="Ensembl"/>
        </authorList>
    </citation>
    <scope>IDENTIFICATION</scope>
</reference>
<evidence type="ECO:0000256" key="1">
    <source>
        <dbReference type="ARBA" id="ARBA00004173"/>
    </source>
</evidence>
<dbReference type="GeneID" id="111547862"/>
<reference evidence="7" key="2">
    <citation type="submission" date="2025-09" db="UniProtKB">
        <authorList>
            <consortium name="Ensembl"/>
        </authorList>
    </citation>
    <scope>IDENTIFICATION</scope>
</reference>
<evidence type="ECO:0000256" key="3">
    <source>
        <dbReference type="ARBA" id="ARBA00022980"/>
    </source>
</evidence>
<organism evidence="7 8">
    <name type="scientific">Piliocolobus tephrosceles</name>
    <name type="common">Ugandan red Colobus</name>
    <dbReference type="NCBI Taxonomy" id="591936"/>
    <lineage>
        <taxon>Eukaryota</taxon>
        <taxon>Metazoa</taxon>
        <taxon>Chordata</taxon>
        <taxon>Craniata</taxon>
        <taxon>Vertebrata</taxon>
        <taxon>Euteleostomi</taxon>
        <taxon>Mammalia</taxon>
        <taxon>Eutheria</taxon>
        <taxon>Euarchontoglires</taxon>
        <taxon>Primates</taxon>
        <taxon>Haplorrhini</taxon>
        <taxon>Catarrhini</taxon>
        <taxon>Cercopithecidae</taxon>
        <taxon>Colobinae</taxon>
        <taxon>Piliocolobus</taxon>
    </lineage>
</organism>
<comment type="subcellular location">
    <subcellularLocation>
        <location evidence="1">Mitochondrion</location>
    </subcellularLocation>
</comment>
<keyword evidence="8" id="KW-1185">Reference proteome</keyword>
<sequence>MCSFSECALRMSRLSARLIGQVPRPTDSKAMKVAKLFREPPLAKKKETYDWYPDHNTYTALTGTLRFLGLYRDEHQDFKDEQKLLKKLREKGKPKEGEGKRAAKKGILLVPQEGEFLPQWQREESAFIAFPYVGGMSSNEMKVIWWNTIISWLKSIPVKLRLVC</sequence>
<accession>A0A8C9I768</accession>
<evidence type="ECO:0000256" key="2">
    <source>
        <dbReference type="ARBA" id="ARBA00008970"/>
    </source>
</evidence>
<dbReference type="Proteomes" id="UP000694416">
    <property type="component" value="Unplaced"/>
</dbReference>
<evidence type="ECO:0000256" key="4">
    <source>
        <dbReference type="ARBA" id="ARBA00023128"/>
    </source>
</evidence>
<protein>
    <recommendedName>
        <fullName evidence="6">Small ribosomal subunit protein mS33</fullName>
    </recommendedName>
</protein>